<evidence type="ECO:0000313" key="1">
    <source>
        <dbReference type="EMBL" id="BBH19007.1"/>
    </source>
</evidence>
<organism evidence="1 2">
    <name type="scientific">Paenibacillus baekrokdamisoli</name>
    <dbReference type="NCBI Taxonomy" id="1712516"/>
    <lineage>
        <taxon>Bacteria</taxon>
        <taxon>Bacillati</taxon>
        <taxon>Bacillota</taxon>
        <taxon>Bacilli</taxon>
        <taxon>Bacillales</taxon>
        <taxon>Paenibacillaceae</taxon>
        <taxon>Paenibacillus</taxon>
    </lineage>
</organism>
<sequence length="112" mass="12749">MNKRCELIDLNGVPVISLPAGYDLLEAFIGTNLQDNDENGVWLIDSINEVLNGKVENSTLGDVKYFVIQLNNTSVKIIDPYSDNEAYCELPTMTFKNIIVNWLKQKDNYYID</sequence>
<name>A0A3G9IJ28_9BACL</name>
<dbReference type="KEGG" id="pbk:Back11_03520"/>
<dbReference type="AlphaFoldDB" id="A0A3G9IJ28"/>
<gene>
    <name evidence="1" type="ORF">Back11_03520</name>
</gene>
<reference evidence="1 2" key="1">
    <citation type="submission" date="2018-11" db="EMBL/GenBank/DDBJ databases">
        <title>Complete genome sequence of Paenibacillus baekrokdamisoli strain KCTC 33723.</title>
        <authorList>
            <person name="Kang S.W."/>
            <person name="Lee K.C."/>
            <person name="Kim K.K."/>
            <person name="Kim J.S."/>
            <person name="Kim D.S."/>
            <person name="Ko S.H."/>
            <person name="Yang S.H."/>
            <person name="Lee J.S."/>
        </authorList>
    </citation>
    <scope>NUCLEOTIDE SEQUENCE [LARGE SCALE GENOMIC DNA]</scope>
    <source>
        <strain evidence="1 2">KCTC 33723</strain>
    </source>
</reference>
<dbReference type="Proteomes" id="UP000275368">
    <property type="component" value="Chromosome"/>
</dbReference>
<dbReference type="OrthoDB" id="2613911at2"/>
<evidence type="ECO:0000313" key="2">
    <source>
        <dbReference type="Proteomes" id="UP000275368"/>
    </source>
</evidence>
<keyword evidence="2" id="KW-1185">Reference proteome</keyword>
<dbReference type="EMBL" id="AP019308">
    <property type="protein sequence ID" value="BBH19007.1"/>
    <property type="molecule type" value="Genomic_DNA"/>
</dbReference>
<proteinExistence type="predicted"/>
<accession>A0A3G9IJ28</accession>
<protein>
    <submittedName>
        <fullName evidence="1">Uncharacterized protein</fullName>
    </submittedName>
</protein>
<dbReference type="RefSeq" id="WP_125653420.1">
    <property type="nucleotide sequence ID" value="NZ_AP019308.1"/>
</dbReference>